<evidence type="ECO:0000313" key="7">
    <source>
        <dbReference type="Proteomes" id="UP000011919"/>
    </source>
</evidence>
<feature type="transmembrane region" description="Helical" evidence="5">
    <location>
        <begin position="200"/>
        <end position="218"/>
    </location>
</feature>
<keyword evidence="4 5" id="KW-0472">Membrane</keyword>
<dbReference type="InterPro" id="IPR004710">
    <property type="entry name" value="Bilac:Na_transpt"/>
</dbReference>
<keyword evidence="2 5" id="KW-0812">Transmembrane</keyword>
<dbReference type="GO" id="GO:0016020">
    <property type="term" value="C:membrane"/>
    <property type="evidence" value="ECO:0007669"/>
    <property type="project" value="UniProtKB-SubCell"/>
</dbReference>
<protein>
    <submittedName>
        <fullName evidence="6">Bile acid transporter</fullName>
    </submittedName>
</protein>
<keyword evidence="3 5" id="KW-1133">Transmembrane helix</keyword>
<feature type="transmembrane region" description="Helical" evidence="5">
    <location>
        <begin position="224"/>
        <end position="246"/>
    </location>
</feature>
<dbReference type="EMBL" id="AOFT01000003">
    <property type="protein sequence ID" value="EMR07129.1"/>
    <property type="molecule type" value="Genomic_DNA"/>
</dbReference>
<feature type="transmembrane region" description="Helical" evidence="5">
    <location>
        <begin position="34"/>
        <end position="53"/>
    </location>
</feature>
<evidence type="ECO:0000313" key="6">
    <source>
        <dbReference type="EMBL" id="EMR07129.1"/>
    </source>
</evidence>
<evidence type="ECO:0000256" key="2">
    <source>
        <dbReference type="ARBA" id="ARBA00022692"/>
    </source>
</evidence>
<evidence type="ECO:0000256" key="5">
    <source>
        <dbReference type="SAM" id="Phobius"/>
    </source>
</evidence>
<sequence length="325" mass="34607">MLERFDGFLKKGMPVITPLSLVAGVLIADTGSRLLGFVPWIFALMTFAGSLGMRTADLKNAVRHPLAVLLSLAFLHLLIPVWAYVFSVLVFDDHLLTVGFVLSAAVPTGVSSIIWVSMYRGNLALCLSIILINTMLAPLIIPATLFVVAGKGVPVDTGALVLDLLLMVVLPSLAGLLLNEWTKGQAGKLLGPKLSPLSKLSIFAIVLINSSVIAPYLKNFDLDLLKVIAGVLLLSASGYAFALLIGEKVWKGRPDISVMFVFNGGMRNIALGVVIATVYFPAKVAVPVVCGMLFQQILSAVLGKVIERRHGMGEAGQAIPQNHAS</sequence>
<name>M7P9F1_9BACL</name>
<dbReference type="InterPro" id="IPR038770">
    <property type="entry name" value="Na+/solute_symporter_sf"/>
</dbReference>
<gene>
    <name evidence="6" type="ORF">C772_00774</name>
</gene>
<dbReference type="PANTHER" id="PTHR10361">
    <property type="entry name" value="SODIUM-BILE ACID COTRANSPORTER"/>
    <property type="match status" value="1"/>
</dbReference>
<dbReference type="RefSeq" id="WP_008297573.1">
    <property type="nucleotide sequence ID" value="NZ_AOFT01000003.1"/>
</dbReference>
<dbReference type="Proteomes" id="UP000011919">
    <property type="component" value="Unassembled WGS sequence"/>
</dbReference>
<feature type="transmembrane region" description="Helical" evidence="5">
    <location>
        <begin position="284"/>
        <end position="302"/>
    </location>
</feature>
<feature type="transmembrane region" description="Helical" evidence="5">
    <location>
        <begin position="123"/>
        <end position="148"/>
    </location>
</feature>
<dbReference type="InterPro" id="IPR002657">
    <property type="entry name" value="BilAc:Na_symport/Acr3"/>
</dbReference>
<feature type="transmembrane region" description="Helical" evidence="5">
    <location>
        <begin position="65"/>
        <end position="89"/>
    </location>
</feature>
<comment type="subcellular location">
    <subcellularLocation>
        <location evidence="1">Membrane</location>
        <topology evidence="1">Multi-pass membrane protein</topology>
    </subcellularLocation>
</comment>
<dbReference type="Pfam" id="PF01758">
    <property type="entry name" value="SBF"/>
    <property type="match status" value="1"/>
</dbReference>
<reference evidence="6 7" key="1">
    <citation type="journal article" date="2013" name="Genome Announc.">
        <title>Draft Genome Sequence of Bhargavaea cecembensis Strain DSE10T, Isolated from a Deep-Sea Sediment Sample Collected at a Depth of 5,904 m from the Chagos-Laccadive Ridge System in the Indian Ocean.</title>
        <authorList>
            <person name="Shivaji S."/>
            <person name="Ara S."/>
            <person name="Begum Z."/>
            <person name="Ruth M."/>
            <person name="Singh A."/>
            <person name="Kumar Pinnaka A."/>
        </authorList>
    </citation>
    <scope>NUCLEOTIDE SEQUENCE [LARGE SCALE GENOMIC DNA]</scope>
    <source>
        <strain evidence="6 7">DSE10</strain>
    </source>
</reference>
<dbReference type="OrthoDB" id="1551454at2"/>
<feature type="transmembrane region" description="Helical" evidence="5">
    <location>
        <begin position="160"/>
        <end position="179"/>
    </location>
</feature>
<proteinExistence type="predicted"/>
<evidence type="ECO:0000256" key="3">
    <source>
        <dbReference type="ARBA" id="ARBA00022989"/>
    </source>
</evidence>
<accession>M7P9F1</accession>
<dbReference type="PANTHER" id="PTHR10361:SF28">
    <property type="entry name" value="P3 PROTEIN-RELATED"/>
    <property type="match status" value="1"/>
</dbReference>
<dbReference type="eggNOG" id="COG0385">
    <property type="taxonomic scope" value="Bacteria"/>
</dbReference>
<dbReference type="STRING" id="1235279.C772_00774"/>
<comment type="caution">
    <text evidence="6">The sequence shown here is derived from an EMBL/GenBank/DDBJ whole genome shotgun (WGS) entry which is preliminary data.</text>
</comment>
<keyword evidence="7" id="KW-1185">Reference proteome</keyword>
<dbReference type="AlphaFoldDB" id="M7P9F1"/>
<evidence type="ECO:0000256" key="4">
    <source>
        <dbReference type="ARBA" id="ARBA00023136"/>
    </source>
</evidence>
<dbReference type="Gene3D" id="1.20.1530.20">
    <property type="match status" value="1"/>
</dbReference>
<feature type="transmembrane region" description="Helical" evidence="5">
    <location>
        <begin position="258"/>
        <end position="278"/>
    </location>
</feature>
<feature type="transmembrane region" description="Helical" evidence="5">
    <location>
        <begin position="95"/>
        <end position="116"/>
    </location>
</feature>
<organism evidence="6 7">
    <name type="scientific">Bhargavaea cecembensis DSE10</name>
    <dbReference type="NCBI Taxonomy" id="1235279"/>
    <lineage>
        <taxon>Bacteria</taxon>
        <taxon>Bacillati</taxon>
        <taxon>Bacillota</taxon>
        <taxon>Bacilli</taxon>
        <taxon>Bacillales</taxon>
        <taxon>Caryophanaceae</taxon>
        <taxon>Bhargavaea</taxon>
    </lineage>
</organism>
<evidence type="ECO:0000256" key="1">
    <source>
        <dbReference type="ARBA" id="ARBA00004141"/>
    </source>
</evidence>